<feature type="domain" description="Disease resistance N-terminal" evidence="5">
    <location>
        <begin position="16"/>
        <end position="79"/>
    </location>
</feature>
<dbReference type="Gene3D" id="1.10.10.10">
    <property type="entry name" value="Winged helix-like DNA-binding domain superfamily/Winged helix DNA-binding domain"/>
    <property type="match status" value="1"/>
</dbReference>
<evidence type="ECO:0000313" key="7">
    <source>
        <dbReference type="Proteomes" id="UP001652660"/>
    </source>
</evidence>
<dbReference type="Proteomes" id="UP001652660">
    <property type="component" value="Chromosome 3e"/>
</dbReference>
<sequence length="202" mass="23466">MEKPWGAAEYNPASTALVKHHIEEIQIHLKSLRSFFENVSELDIEEHPELEDLVDQVTDSAYKVENVVDSFEVDGQWQDFFWLDNVLEEFRLLSMKARGIRLTTPDAEVQASKKVTQYIFERLSRNSTPAIQEIVVDLSNREKETKKKSFEDAAKDFLMDLIDRSLVIISRRRSNSRVRACPLHDLVLDFCKSKTQDRTSFS</sequence>
<keyword evidence="2" id="KW-0547">Nucleotide-binding</keyword>
<keyword evidence="4" id="KW-0067">ATP-binding</keyword>
<dbReference type="RefSeq" id="XP_071939537.1">
    <property type="nucleotide sequence ID" value="XM_072083436.1"/>
</dbReference>
<dbReference type="InterPro" id="IPR041118">
    <property type="entry name" value="Rx_N"/>
</dbReference>
<dbReference type="RefSeq" id="XP_027119794.1">
    <property type="nucleotide sequence ID" value="XM_027263993.1"/>
</dbReference>
<dbReference type="InterPro" id="IPR058922">
    <property type="entry name" value="WHD_DRP"/>
</dbReference>
<keyword evidence="1" id="KW-0677">Repeat</keyword>
<accession>A0A6P6WWM7</accession>
<dbReference type="GO" id="GO:0000166">
    <property type="term" value="F:nucleotide binding"/>
    <property type="evidence" value="ECO:0007669"/>
    <property type="project" value="UniProtKB-KW"/>
</dbReference>
<evidence type="ECO:0000259" key="6">
    <source>
        <dbReference type="Pfam" id="PF23559"/>
    </source>
</evidence>
<keyword evidence="7" id="KW-1185">Reference proteome</keyword>
<evidence type="ECO:0000256" key="4">
    <source>
        <dbReference type="ARBA" id="ARBA00022840"/>
    </source>
</evidence>
<dbReference type="GO" id="GO:0006952">
    <property type="term" value="P:defense response"/>
    <property type="evidence" value="ECO:0007669"/>
    <property type="project" value="UniProtKB-KW"/>
</dbReference>
<proteinExistence type="predicted"/>
<protein>
    <submittedName>
        <fullName evidence="8">Uncharacterized protein LOC113736825</fullName>
    </submittedName>
</protein>
<dbReference type="GeneID" id="113736825"/>
<reference evidence="7" key="1">
    <citation type="journal article" date="2025" name="Foods">
        <title>Unveiling the Microbial Signatures of Arabica Coffee Cherries: Insights into Ripeness Specific Diversity, Functional Traits, and Implications for Quality and Safety.</title>
        <authorList>
            <consortium name="RefSeq"/>
            <person name="Tenea G.N."/>
            <person name="Cifuentes V."/>
            <person name="Reyes P."/>
            <person name="Cevallos-Vallejos M."/>
        </authorList>
    </citation>
    <scope>NUCLEOTIDE SEQUENCE [LARGE SCALE GENOMIC DNA]</scope>
</reference>
<dbReference type="Pfam" id="PF23559">
    <property type="entry name" value="WHD_DRP"/>
    <property type="match status" value="1"/>
</dbReference>
<evidence type="ECO:0000256" key="2">
    <source>
        <dbReference type="ARBA" id="ARBA00022741"/>
    </source>
</evidence>
<reference evidence="8" key="2">
    <citation type="submission" date="2025-04" db="UniProtKB">
        <authorList>
            <consortium name="RefSeq"/>
        </authorList>
    </citation>
    <scope>IDENTIFICATION</scope>
    <source>
        <tissue evidence="8 9">Leaves</tissue>
    </source>
</reference>
<feature type="domain" description="Disease resistance protein winged helix" evidence="6">
    <location>
        <begin position="144"/>
        <end position="190"/>
    </location>
</feature>
<dbReference type="AlphaFoldDB" id="A0A6P6WWM7"/>
<keyword evidence="3" id="KW-0611">Plant defense</keyword>
<evidence type="ECO:0000256" key="3">
    <source>
        <dbReference type="ARBA" id="ARBA00022821"/>
    </source>
</evidence>
<evidence type="ECO:0000313" key="9">
    <source>
        <dbReference type="RefSeq" id="XP_071939537.1"/>
    </source>
</evidence>
<evidence type="ECO:0000313" key="8">
    <source>
        <dbReference type="RefSeq" id="XP_027119794.1"/>
    </source>
</evidence>
<organism evidence="7 8">
    <name type="scientific">Coffea arabica</name>
    <name type="common">Arabian coffee</name>
    <dbReference type="NCBI Taxonomy" id="13443"/>
    <lineage>
        <taxon>Eukaryota</taxon>
        <taxon>Viridiplantae</taxon>
        <taxon>Streptophyta</taxon>
        <taxon>Embryophyta</taxon>
        <taxon>Tracheophyta</taxon>
        <taxon>Spermatophyta</taxon>
        <taxon>Magnoliopsida</taxon>
        <taxon>eudicotyledons</taxon>
        <taxon>Gunneridae</taxon>
        <taxon>Pentapetalae</taxon>
        <taxon>asterids</taxon>
        <taxon>lamiids</taxon>
        <taxon>Gentianales</taxon>
        <taxon>Rubiaceae</taxon>
        <taxon>Ixoroideae</taxon>
        <taxon>Gardenieae complex</taxon>
        <taxon>Bertiereae - Coffeeae clade</taxon>
        <taxon>Coffeeae</taxon>
        <taxon>Coffea</taxon>
    </lineage>
</organism>
<evidence type="ECO:0000256" key="1">
    <source>
        <dbReference type="ARBA" id="ARBA00022737"/>
    </source>
</evidence>
<gene>
    <name evidence="8 9" type="primary">LOC113736825</name>
</gene>
<evidence type="ECO:0000259" key="5">
    <source>
        <dbReference type="Pfam" id="PF18052"/>
    </source>
</evidence>
<dbReference type="Pfam" id="PF18052">
    <property type="entry name" value="Rx_N"/>
    <property type="match status" value="1"/>
</dbReference>
<dbReference type="InterPro" id="IPR036388">
    <property type="entry name" value="WH-like_DNA-bd_sf"/>
</dbReference>
<name>A0A6P6WWM7_COFAR</name>